<evidence type="ECO:0000313" key="3">
    <source>
        <dbReference type="EMBL" id="MCT2562319.1"/>
    </source>
</evidence>
<dbReference type="PANTHER" id="PTHR30336">
    <property type="entry name" value="INNER MEMBRANE PROTEIN, PROBABLE PERMEASE"/>
    <property type="match status" value="1"/>
</dbReference>
<dbReference type="InterPro" id="IPR051599">
    <property type="entry name" value="Cell_Envelope_Assoc"/>
</dbReference>
<keyword evidence="1" id="KW-0812">Transmembrane</keyword>
<evidence type="ECO:0000313" key="4">
    <source>
        <dbReference type="Proteomes" id="UP001525566"/>
    </source>
</evidence>
<gene>
    <name evidence="3" type="ORF">N0B48_10490</name>
</gene>
<keyword evidence="4" id="KW-1185">Reference proteome</keyword>
<evidence type="ECO:0000259" key="2">
    <source>
        <dbReference type="Pfam" id="PF02698"/>
    </source>
</evidence>
<dbReference type="Proteomes" id="UP001525566">
    <property type="component" value="Unassembled WGS sequence"/>
</dbReference>
<keyword evidence="1" id="KW-0472">Membrane</keyword>
<accession>A0ABT2IU07</accession>
<dbReference type="EMBL" id="JAOAMU010000003">
    <property type="protein sequence ID" value="MCT2562319.1"/>
    <property type="molecule type" value="Genomic_DNA"/>
</dbReference>
<evidence type="ECO:0000256" key="1">
    <source>
        <dbReference type="SAM" id="Phobius"/>
    </source>
</evidence>
<sequence length="188" mass="21838">MSTVHMVKNIFRYLFILGAAWFLIHSVYIITDGLTDNRKNADLAVVFGNTVNKDGTLSPRLKARLDKAIELYRDHRVKEVLVSGGFGKEGYWEGSEMKKYLVENKIPSENIITDNYGDNTEKTVINSIKTADSLHYKSIVSVSQYYHQTRIKKLFKKHYFNNVSSSSPKYFEARDVYSVFREFFAYYL</sequence>
<dbReference type="PANTHER" id="PTHR30336:SF20">
    <property type="entry name" value="DUF218 DOMAIN-CONTAINING PROTEIN"/>
    <property type="match status" value="1"/>
</dbReference>
<proteinExistence type="predicted"/>
<feature type="transmembrane region" description="Helical" evidence="1">
    <location>
        <begin position="12"/>
        <end position="30"/>
    </location>
</feature>
<dbReference type="RefSeq" id="WP_259838758.1">
    <property type="nucleotide sequence ID" value="NZ_JAOAMU010000003.1"/>
</dbReference>
<dbReference type="InterPro" id="IPR003848">
    <property type="entry name" value="DUF218"/>
</dbReference>
<reference evidence="3 4" key="1">
    <citation type="submission" date="2022-09" db="EMBL/GenBank/DDBJ databases">
        <title>Chryseobacterium oleae sp.nov., isolated from the inter-root soil of Pyrola calliantha H. Andr. in Tibet.</title>
        <authorList>
            <person name="Li Z."/>
        </authorList>
    </citation>
    <scope>NUCLEOTIDE SEQUENCE [LARGE SCALE GENOMIC DNA]</scope>
    <source>
        <strain evidence="4">pc1-10</strain>
    </source>
</reference>
<feature type="domain" description="DUF218" evidence="2">
    <location>
        <begin position="42"/>
        <end position="182"/>
    </location>
</feature>
<comment type="caution">
    <text evidence="3">The sequence shown here is derived from an EMBL/GenBank/DDBJ whole genome shotgun (WGS) entry which is preliminary data.</text>
</comment>
<dbReference type="Gene3D" id="3.40.50.620">
    <property type="entry name" value="HUPs"/>
    <property type="match status" value="1"/>
</dbReference>
<organism evidence="3 4">
    <name type="scientific">Chryseobacterium herbae</name>
    <dbReference type="NCBI Taxonomy" id="2976476"/>
    <lineage>
        <taxon>Bacteria</taxon>
        <taxon>Pseudomonadati</taxon>
        <taxon>Bacteroidota</taxon>
        <taxon>Flavobacteriia</taxon>
        <taxon>Flavobacteriales</taxon>
        <taxon>Weeksellaceae</taxon>
        <taxon>Chryseobacterium group</taxon>
        <taxon>Chryseobacterium</taxon>
    </lineage>
</organism>
<dbReference type="CDD" id="cd06259">
    <property type="entry name" value="YdcF-like"/>
    <property type="match status" value="1"/>
</dbReference>
<protein>
    <submittedName>
        <fullName evidence="3">YdcF family protein</fullName>
    </submittedName>
</protein>
<name>A0ABT2IU07_9FLAO</name>
<keyword evidence="1" id="KW-1133">Transmembrane helix</keyword>
<dbReference type="Pfam" id="PF02698">
    <property type="entry name" value="DUF218"/>
    <property type="match status" value="1"/>
</dbReference>
<dbReference type="InterPro" id="IPR014729">
    <property type="entry name" value="Rossmann-like_a/b/a_fold"/>
</dbReference>